<keyword evidence="5" id="KW-0573">Peptidoglycan synthesis</keyword>
<evidence type="ECO:0000256" key="2">
    <source>
        <dbReference type="ARBA" id="ARBA00022475"/>
    </source>
</evidence>
<feature type="transmembrane region" description="Helical" evidence="8">
    <location>
        <begin position="178"/>
        <end position="199"/>
    </location>
</feature>
<accession>A0A3B0TDH5</accession>
<keyword evidence="7 8" id="KW-0472">Membrane</keyword>
<dbReference type="InterPro" id="IPR004268">
    <property type="entry name" value="MurJ"/>
</dbReference>
<evidence type="ECO:0000256" key="1">
    <source>
        <dbReference type="ARBA" id="ARBA00004651"/>
    </source>
</evidence>
<keyword evidence="2" id="KW-1003">Cell membrane</keyword>
<protein>
    <submittedName>
        <fullName evidence="9">Proposed peptidoglycan lipid II flippase MurJ</fullName>
    </submittedName>
</protein>
<feature type="transmembrane region" description="Helical" evidence="8">
    <location>
        <begin position="125"/>
        <end position="145"/>
    </location>
</feature>
<dbReference type="EMBL" id="UOEN01000330">
    <property type="protein sequence ID" value="VAW16555.1"/>
    <property type="molecule type" value="Genomic_DNA"/>
</dbReference>
<keyword evidence="4" id="KW-0133">Cell shape</keyword>
<evidence type="ECO:0000256" key="8">
    <source>
        <dbReference type="SAM" id="Phobius"/>
    </source>
</evidence>
<dbReference type="GO" id="GO:0008360">
    <property type="term" value="P:regulation of cell shape"/>
    <property type="evidence" value="ECO:0007669"/>
    <property type="project" value="UniProtKB-KW"/>
</dbReference>
<feature type="non-terminal residue" evidence="9">
    <location>
        <position position="376"/>
    </location>
</feature>
<dbReference type="PRINTS" id="PR01806">
    <property type="entry name" value="VIRFACTRMVIN"/>
</dbReference>
<gene>
    <name evidence="9" type="ORF">MNBD_BACTEROID05-498</name>
</gene>
<evidence type="ECO:0000256" key="5">
    <source>
        <dbReference type="ARBA" id="ARBA00022984"/>
    </source>
</evidence>
<dbReference type="PANTHER" id="PTHR47019">
    <property type="entry name" value="LIPID II FLIPPASE MURJ"/>
    <property type="match status" value="1"/>
</dbReference>
<feature type="transmembrane region" description="Helical" evidence="8">
    <location>
        <begin position="78"/>
        <end position="105"/>
    </location>
</feature>
<dbReference type="NCBIfam" id="TIGR01695">
    <property type="entry name" value="murJ_mviN"/>
    <property type="match status" value="1"/>
</dbReference>
<dbReference type="Pfam" id="PF03023">
    <property type="entry name" value="MurJ"/>
    <property type="match status" value="1"/>
</dbReference>
<dbReference type="GO" id="GO:0009252">
    <property type="term" value="P:peptidoglycan biosynthetic process"/>
    <property type="evidence" value="ECO:0007669"/>
    <property type="project" value="UniProtKB-KW"/>
</dbReference>
<evidence type="ECO:0000256" key="6">
    <source>
        <dbReference type="ARBA" id="ARBA00022989"/>
    </source>
</evidence>
<dbReference type="GO" id="GO:0034204">
    <property type="term" value="P:lipid translocation"/>
    <property type="evidence" value="ECO:0007669"/>
    <property type="project" value="TreeGrafter"/>
</dbReference>
<evidence type="ECO:0000256" key="3">
    <source>
        <dbReference type="ARBA" id="ARBA00022692"/>
    </source>
</evidence>
<evidence type="ECO:0000256" key="4">
    <source>
        <dbReference type="ARBA" id="ARBA00022960"/>
    </source>
</evidence>
<feature type="transmembrane region" description="Helical" evidence="8">
    <location>
        <begin position="268"/>
        <end position="289"/>
    </location>
</feature>
<comment type="subcellular location">
    <subcellularLocation>
        <location evidence="1">Cell membrane</location>
        <topology evidence="1">Multi-pass membrane protein</topology>
    </subcellularLocation>
</comment>
<evidence type="ECO:0000313" key="9">
    <source>
        <dbReference type="EMBL" id="VAW16555.1"/>
    </source>
</evidence>
<feature type="transmembrane region" description="Helical" evidence="8">
    <location>
        <begin position="343"/>
        <end position="365"/>
    </location>
</feature>
<organism evidence="9">
    <name type="scientific">hydrothermal vent metagenome</name>
    <dbReference type="NCBI Taxonomy" id="652676"/>
    <lineage>
        <taxon>unclassified sequences</taxon>
        <taxon>metagenomes</taxon>
        <taxon>ecological metagenomes</taxon>
    </lineage>
</organism>
<proteinExistence type="predicted"/>
<feature type="transmembrane region" description="Helical" evidence="8">
    <location>
        <begin position="301"/>
        <end position="323"/>
    </location>
</feature>
<feature type="transmembrane region" description="Helical" evidence="8">
    <location>
        <begin position="236"/>
        <end position="262"/>
    </location>
</feature>
<feature type="transmembrane region" description="Helical" evidence="8">
    <location>
        <begin position="152"/>
        <end position="172"/>
    </location>
</feature>
<evidence type="ECO:0000256" key="7">
    <source>
        <dbReference type="ARBA" id="ARBA00023136"/>
    </source>
</evidence>
<dbReference type="GO" id="GO:0005886">
    <property type="term" value="C:plasma membrane"/>
    <property type="evidence" value="ECO:0007669"/>
    <property type="project" value="UniProtKB-SubCell"/>
</dbReference>
<dbReference type="AlphaFoldDB" id="A0A3B0TDH5"/>
<dbReference type="CDD" id="cd13123">
    <property type="entry name" value="MATE_MurJ_like"/>
    <property type="match status" value="1"/>
</dbReference>
<dbReference type="PANTHER" id="PTHR47019:SF1">
    <property type="entry name" value="LIPID II FLIPPASE MURJ"/>
    <property type="match status" value="1"/>
</dbReference>
<name>A0A3B0TDH5_9ZZZZ</name>
<reference evidence="9" key="1">
    <citation type="submission" date="2018-06" db="EMBL/GenBank/DDBJ databases">
        <authorList>
            <person name="Zhirakovskaya E."/>
        </authorList>
    </citation>
    <scope>NUCLEOTIDE SEQUENCE</scope>
</reference>
<dbReference type="GO" id="GO:0015648">
    <property type="term" value="F:lipid-linked peptidoglycan transporter activity"/>
    <property type="evidence" value="ECO:0007669"/>
    <property type="project" value="TreeGrafter"/>
</dbReference>
<keyword evidence="3 8" id="KW-0812">Transmembrane</keyword>
<feature type="non-terminal residue" evidence="9">
    <location>
        <position position="1"/>
    </location>
</feature>
<keyword evidence="6 8" id="KW-1133">Transmembrane helix</keyword>
<dbReference type="InterPro" id="IPR051050">
    <property type="entry name" value="Lipid_II_flippase_MurJ/MviN"/>
</dbReference>
<sequence length="376" mass="41379">LSLGTMSSRVLGFFRDVILANMLGTGFKADAFFVAFKIPNLFRDFVGEGASNAAVVPVLVEYKENQSKEELFKLINIVFTWAMIILSALTLLGILMSSFIVRALAPGFIVDPQKLLFTVHLTKIMFPYLVLIGLTAYSMGILYTFRSFVIPAFSPCLLNISMIISAFIASRWMQEPVFGLAIGVLIGGVLQLIFQFHGLKKIGYQYQRPKSLNHSQARKIGRLVVPRMFGSGVYQLTVLMDTFCASLAFIVGAGGISAIYYANRIIQLPMGIFSVALASAVLPSLSGLANRKDTVAIKKMIVFSLENIFFVMCPITIMLFLLSEPIIRVLFERGSFGAYSTDITSFAVSFYALGLFSFGGIKILVSAFHAMQDTKT</sequence>